<dbReference type="PRINTS" id="PR00038">
    <property type="entry name" value="HTHLUXR"/>
</dbReference>
<dbReference type="GO" id="GO:0006355">
    <property type="term" value="P:regulation of DNA-templated transcription"/>
    <property type="evidence" value="ECO:0007669"/>
    <property type="project" value="InterPro"/>
</dbReference>
<dbReference type="PROSITE" id="PS50110">
    <property type="entry name" value="RESPONSE_REGULATORY"/>
    <property type="match status" value="1"/>
</dbReference>
<dbReference type="Proteomes" id="UP000632498">
    <property type="component" value="Unassembled WGS sequence"/>
</dbReference>
<dbReference type="InterPro" id="IPR000792">
    <property type="entry name" value="Tscrpt_reg_LuxR_C"/>
</dbReference>
<dbReference type="SMART" id="SM00421">
    <property type="entry name" value="HTH_LUXR"/>
    <property type="match status" value="1"/>
</dbReference>
<dbReference type="SUPFAM" id="SSF52172">
    <property type="entry name" value="CheY-like"/>
    <property type="match status" value="1"/>
</dbReference>
<dbReference type="PANTHER" id="PTHR45566:SF1">
    <property type="entry name" value="HTH-TYPE TRANSCRIPTIONAL REGULATOR YHJB-RELATED"/>
    <property type="match status" value="1"/>
</dbReference>
<dbReference type="SUPFAM" id="SSF46894">
    <property type="entry name" value="C-terminal effector domain of the bipartite response regulators"/>
    <property type="match status" value="1"/>
</dbReference>
<comment type="caution">
    <text evidence="6">The sequence shown here is derived from an EMBL/GenBank/DDBJ whole genome shotgun (WGS) entry which is preliminary data.</text>
</comment>
<evidence type="ECO:0000256" key="2">
    <source>
        <dbReference type="ARBA" id="ARBA00023125"/>
    </source>
</evidence>
<keyword evidence="7" id="KW-1185">Reference proteome</keyword>
<dbReference type="InterPro" id="IPR058245">
    <property type="entry name" value="NreC/VraR/RcsB-like_REC"/>
</dbReference>
<feature type="domain" description="HTH luxR-type" evidence="4">
    <location>
        <begin position="144"/>
        <end position="209"/>
    </location>
</feature>
<keyword evidence="2" id="KW-0238">DNA-binding</keyword>
<gene>
    <name evidence="6" type="primary">agmR</name>
    <name evidence="6" type="ORF">GCM10011332_23820</name>
</gene>
<evidence type="ECO:0000313" key="6">
    <source>
        <dbReference type="EMBL" id="GGF68904.1"/>
    </source>
</evidence>
<evidence type="ECO:0000256" key="1">
    <source>
        <dbReference type="ARBA" id="ARBA00022553"/>
    </source>
</evidence>
<dbReference type="InterPro" id="IPR011006">
    <property type="entry name" value="CheY-like_superfamily"/>
</dbReference>
<evidence type="ECO:0000259" key="5">
    <source>
        <dbReference type="PROSITE" id="PS50110"/>
    </source>
</evidence>
<feature type="modified residue" description="4-aspartylphosphate" evidence="3">
    <location>
        <position position="55"/>
    </location>
</feature>
<dbReference type="Pfam" id="PF00196">
    <property type="entry name" value="GerE"/>
    <property type="match status" value="1"/>
</dbReference>
<dbReference type="PANTHER" id="PTHR45566">
    <property type="entry name" value="HTH-TYPE TRANSCRIPTIONAL REGULATOR YHJB-RELATED"/>
    <property type="match status" value="1"/>
</dbReference>
<dbReference type="CDD" id="cd06170">
    <property type="entry name" value="LuxR_C_like"/>
    <property type="match status" value="1"/>
</dbReference>
<evidence type="ECO:0000256" key="3">
    <source>
        <dbReference type="PROSITE-ProRule" id="PRU00169"/>
    </source>
</evidence>
<dbReference type="EMBL" id="BMHV01000017">
    <property type="protein sequence ID" value="GGF68904.1"/>
    <property type="molecule type" value="Genomic_DNA"/>
</dbReference>
<dbReference type="PROSITE" id="PS00622">
    <property type="entry name" value="HTH_LUXR_1"/>
    <property type="match status" value="1"/>
</dbReference>
<organism evidence="6 7">
    <name type="scientific">Terasakiella brassicae</name>
    <dbReference type="NCBI Taxonomy" id="1634917"/>
    <lineage>
        <taxon>Bacteria</taxon>
        <taxon>Pseudomonadati</taxon>
        <taxon>Pseudomonadota</taxon>
        <taxon>Alphaproteobacteria</taxon>
        <taxon>Rhodospirillales</taxon>
        <taxon>Terasakiellaceae</taxon>
        <taxon>Terasakiella</taxon>
    </lineage>
</organism>
<reference evidence="6" key="1">
    <citation type="journal article" date="2014" name="Int. J. Syst. Evol. Microbiol.">
        <title>Complete genome sequence of Corynebacterium casei LMG S-19264T (=DSM 44701T), isolated from a smear-ripened cheese.</title>
        <authorList>
            <consortium name="US DOE Joint Genome Institute (JGI-PGF)"/>
            <person name="Walter F."/>
            <person name="Albersmeier A."/>
            <person name="Kalinowski J."/>
            <person name="Ruckert C."/>
        </authorList>
    </citation>
    <scope>NUCLEOTIDE SEQUENCE</scope>
    <source>
        <strain evidence="6">CGMCC 1.15254</strain>
    </source>
</reference>
<dbReference type="Pfam" id="PF00072">
    <property type="entry name" value="Response_reg"/>
    <property type="match status" value="1"/>
</dbReference>
<dbReference type="SMART" id="SM00448">
    <property type="entry name" value="REC"/>
    <property type="match status" value="1"/>
</dbReference>
<dbReference type="PROSITE" id="PS50043">
    <property type="entry name" value="HTH_LUXR_2"/>
    <property type="match status" value="1"/>
</dbReference>
<proteinExistence type="predicted"/>
<feature type="domain" description="Response regulatory" evidence="5">
    <location>
        <begin position="3"/>
        <end position="120"/>
    </location>
</feature>
<reference evidence="6" key="2">
    <citation type="submission" date="2020-09" db="EMBL/GenBank/DDBJ databases">
        <authorList>
            <person name="Sun Q."/>
            <person name="Zhou Y."/>
        </authorList>
    </citation>
    <scope>NUCLEOTIDE SEQUENCE</scope>
    <source>
        <strain evidence="6">CGMCC 1.15254</strain>
    </source>
</reference>
<dbReference type="AlphaFoldDB" id="A0A917C4S2"/>
<evidence type="ECO:0000313" key="7">
    <source>
        <dbReference type="Proteomes" id="UP000632498"/>
    </source>
</evidence>
<dbReference type="RefSeq" id="WP_188665421.1">
    <property type="nucleotide sequence ID" value="NZ_BMHV01000017.1"/>
</dbReference>
<dbReference type="Gene3D" id="3.40.50.2300">
    <property type="match status" value="1"/>
</dbReference>
<dbReference type="GO" id="GO:0000160">
    <property type="term" value="P:phosphorelay signal transduction system"/>
    <property type="evidence" value="ECO:0007669"/>
    <property type="project" value="InterPro"/>
</dbReference>
<accession>A0A917C4S2</accession>
<name>A0A917C4S2_9PROT</name>
<dbReference type="GO" id="GO:0003677">
    <property type="term" value="F:DNA binding"/>
    <property type="evidence" value="ECO:0007669"/>
    <property type="project" value="UniProtKB-KW"/>
</dbReference>
<evidence type="ECO:0000259" key="4">
    <source>
        <dbReference type="PROSITE" id="PS50043"/>
    </source>
</evidence>
<keyword evidence="1 3" id="KW-0597">Phosphoprotein</keyword>
<protein>
    <submittedName>
        <fullName evidence="6">Glycerol metabolism activator</fullName>
    </submittedName>
</protein>
<dbReference type="CDD" id="cd17535">
    <property type="entry name" value="REC_NarL-like"/>
    <property type="match status" value="1"/>
</dbReference>
<dbReference type="InterPro" id="IPR016032">
    <property type="entry name" value="Sig_transdc_resp-reg_C-effctor"/>
</dbReference>
<dbReference type="InterPro" id="IPR051015">
    <property type="entry name" value="EvgA-like"/>
</dbReference>
<sequence length="211" mass="22982">MYTFLIADDHPLFRDAIKQVVDERWPDATIIEVSTLEEAREQAIENDDLDIVLLDLNMPGAEGFSGLLGIRNAAPVLPVVIVSAEESPDVIQRALTCGALGFIPKSSSKERIGDAVHAVLLGKTFVPPELAEAIEEKRRVDDGLRERAALLTPAEVGVLELLTLGKPNKIIAYELDIKESTVKAHISAILRKLGVHSRTQAVLMAKTLDFG</sequence>
<dbReference type="InterPro" id="IPR001789">
    <property type="entry name" value="Sig_transdc_resp-reg_receiver"/>
</dbReference>